<dbReference type="Pfam" id="PF00378">
    <property type="entry name" value="ECH_1"/>
    <property type="match status" value="1"/>
</dbReference>
<dbReference type="Gene3D" id="3.90.226.10">
    <property type="entry name" value="2-enoyl-CoA Hydratase, Chain A, domain 1"/>
    <property type="match status" value="1"/>
</dbReference>
<dbReference type="SUPFAM" id="SSF52096">
    <property type="entry name" value="ClpP/crotonase"/>
    <property type="match status" value="1"/>
</dbReference>
<dbReference type="InterPro" id="IPR001753">
    <property type="entry name" value="Enoyl-CoA_hydra/iso"/>
</dbReference>
<dbReference type="PANTHER" id="PTHR11941">
    <property type="entry name" value="ENOYL-COA HYDRATASE-RELATED"/>
    <property type="match status" value="1"/>
</dbReference>
<feature type="region of interest" description="Disordered" evidence="2">
    <location>
        <begin position="231"/>
        <end position="255"/>
    </location>
</feature>
<evidence type="ECO:0000256" key="1">
    <source>
        <dbReference type="ARBA" id="ARBA00023026"/>
    </source>
</evidence>
<dbReference type="EMBL" id="MU001644">
    <property type="protein sequence ID" value="KAF2478538.1"/>
    <property type="molecule type" value="Genomic_DNA"/>
</dbReference>
<dbReference type="GO" id="GO:0004165">
    <property type="term" value="F:delta(3)-delta(2)-enoyl-CoA isomerase activity"/>
    <property type="evidence" value="ECO:0007669"/>
    <property type="project" value="TreeGrafter"/>
</dbReference>
<protein>
    <submittedName>
        <fullName evidence="3">ClpP/crotonase-like domain-containing protein</fullName>
    </submittedName>
</protein>
<dbReference type="CDD" id="cd06558">
    <property type="entry name" value="crotonase-like"/>
    <property type="match status" value="1"/>
</dbReference>
<evidence type="ECO:0000256" key="2">
    <source>
        <dbReference type="SAM" id="MobiDB-lite"/>
    </source>
</evidence>
<name>A0A6A6PEX5_9PEZI</name>
<organism evidence="3 4">
    <name type="scientific">Neohortaea acidophila</name>
    <dbReference type="NCBI Taxonomy" id="245834"/>
    <lineage>
        <taxon>Eukaryota</taxon>
        <taxon>Fungi</taxon>
        <taxon>Dikarya</taxon>
        <taxon>Ascomycota</taxon>
        <taxon>Pezizomycotina</taxon>
        <taxon>Dothideomycetes</taxon>
        <taxon>Dothideomycetidae</taxon>
        <taxon>Mycosphaerellales</taxon>
        <taxon>Teratosphaeriaceae</taxon>
        <taxon>Neohortaea</taxon>
    </lineage>
</organism>
<gene>
    <name evidence="3" type="ORF">BDY17DRAFT_319498</name>
</gene>
<keyword evidence="1" id="KW-0843">Virulence</keyword>
<dbReference type="AlphaFoldDB" id="A0A6A6PEX5"/>
<accession>A0A6A6PEX5</accession>
<dbReference type="Proteomes" id="UP000799767">
    <property type="component" value="Unassembled WGS sequence"/>
</dbReference>
<dbReference type="InterPro" id="IPR029045">
    <property type="entry name" value="ClpP/crotonase-like_dom_sf"/>
</dbReference>
<dbReference type="PANTHER" id="PTHR11941:SF75">
    <property type="entry name" value="ENOYL-COA HYDRATASE_ISOMERASE FAMILY PROTEIN"/>
    <property type="match status" value="1"/>
</dbReference>
<evidence type="ECO:0000313" key="4">
    <source>
        <dbReference type="Proteomes" id="UP000799767"/>
    </source>
</evidence>
<dbReference type="GO" id="GO:0006635">
    <property type="term" value="P:fatty acid beta-oxidation"/>
    <property type="evidence" value="ECO:0007669"/>
    <property type="project" value="TreeGrafter"/>
</dbReference>
<dbReference type="OrthoDB" id="1696280at2759"/>
<reference evidence="3" key="1">
    <citation type="journal article" date="2020" name="Stud. Mycol.">
        <title>101 Dothideomycetes genomes: a test case for predicting lifestyles and emergence of pathogens.</title>
        <authorList>
            <person name="Haridas S."/>
            <person name="Albert R."/>
            <person name="Binder M."/>
            <person name="Bloem J."/>
            <person name="Labutti K."/>
            <person name="Salamov A."/>
            <person name="Andreopoulos B."/>
            <person name="Baker S."/>
            <person name="Barry K."/>
            <person name="Bills G."/>
            <person name="Bluhm B."/>
            <person name="Cannon C."/>
            <person name="Castanera R."/>
            <person name="Culley D."/>
            <person name="Daum C."/>
            <person name="Ezra D."/>
            <person name="Gonzalez J."/>
            <person name="Henrissat B."/>
            <person name="Kuo A."/>
            <person name="Liang C."/>
            <person name="Lipzen A."/>
            <person name="Lutzoni F."/>
            <person name="Magnuson J."/>
            <person name="Mondo S."/>
            <person name="Nolan M."/>
            <person name="Ohm R."/>
            <person name="Pangilinan J."/>
            <person name="Park H.-J."/>
            <person name="Ramirez L."/>
            <person name="Alfaro M."/>
            <person name="Sun H."/>
            <person name="Tritt A."/>
            <person name="Yoshinaga Y."/>
            <person name="Zwiers L.-H."/>
            <person name="Turgeon B."/>
            <person name="Goodwin S."/>
            <person name="Spatafora J."/>
            <person name="Crous P."/>
            <person name="Grigoriev I."/>
        </authorList>
    </citation>
    <scope>NUCLEOTIDE SEQUENCE</scope>
    <source>
        <strain evidence="3">CBS 113389</strain>
    </source>
</reference>
<proteinExistence type="predicted"/>
<dbReference type="GeneID" id="54477285"/>
<evidence type="ECO:0000313" key="3">
    <source>
        <dbReference type="EMBL" id="KAF2478538.1"/>
    </source>
</evidence>
<dbReference type="RefSeq" id="XP_033585108.1">
    <property type="nucleotide sequence ID" value="XM_033736283.1"/>
</dbReference>
<dbReference type="GO" id="GO:0005777">
    <property type="term" value="C:peroxisome"/>
    <property type="evidence" value="ECO:0007669"/>
    <property type="project" value="TreeGrafter"/>
</dbReference>
<sequence>MCTQPAKQVYLVTWTSGPDNRLTSSFCKAVTLALDIIEQRYEPGVVITTSGIPKFYSNGLDLDHVRATPGFFKNYMYPLWHRLLTYPMPTVALVNGHGFAGGFLVAMMHDYRIMNPHKGYLCMNENELGAPLRRPMASIFREKVSPQTYRKMILEAHRFKALEAMQEGVVDWLGGLDEALAHIDEFKLVQKSQKGVSGRVVYGHLKAEMWRETVNYLLEWSEDAMLWQQNEHQHDVETKKRERKVQEWEKSKAKL</sequence>
<keyword evidence="4" id="KW-1185">Reference proteome</keyword>